<dbReference type="Gene3D" id="3.90.550.10">
    <property type="entry name" value="Spore Coat Polysaccharide Biosynthesis Protein SpsA, Chain A"/>
    <property type="match status" value="1"/>
</dbReference>
<accession>A0A1H1UTE3</accession>
<reference evidence="1 2" key="1">
    <citation type="submission" date="2016-10" db="EMBL/GenBank/DDBJ databases">
        <authorList>
            <person name="de Groot N.N."/>
        </authorList>
    </citation>
    <scope>NUCLEOTIDE SEQUENCE [LARGE SCALE GENOMIC DNA]</scope>
    <source>
        <strain evidence="1 2">DSM 22024</strain>
    </source>
</reference>
<keyword evidence="2" id="KW-1185">Reference proteome</keyword>
<protein>
    <submittedName>
        <fullName evidence="1">Uncharacterized protein</fullName>
    </submittedName>
</protein>
<sequence length="250" mass="28239">MQVVLDADVIAVRPLTGLIDAAAAGRLVGFVNDPPNHDRFFSEWAEVLGLRSMRRRAYLNAGQFVIPRTLNARVLDRWIDGQVTVGMRGTRYGRKARLSDPFYFADQDVVNAVLSATLDDDELDVREHRLAPHPPFAGLRLTDIQALTCTYPDRTQPYFLHHTMAKPWLQATRLTVYSTLLSRLLLAPDVALRLDPGHVPLRLRPGRLASVDLRRADMQARVKADARRRLGTFGIRTRLADRLRAFGVRP</sequence>
<proteinExistence type="predicted"/>
<dbReference type="AlphaFoldDB" id="A0A1H1UTE3"/>
<evidence type="ECO:0000313" key="2">
    <source>
        <dbReference type="Proteomes" id="UP000198983"/>
    </source>
</evidence>
<dbReference type="STRING" id="117157.SAMN04489717_3766"/>
<name>A0A1H1UTE3_9ACTN</name>
<dbReference type="Proteomes" id="UP000198983">
    <property type="component" value="Chromosome I"/>
</dbReference>
<dbReference type="SUPFAM" id="SSF53448">
    <property type="entry name" value="Nucleotide-diphospho-sugar transferases"/>
    <property type="match status" value="1"/>
</dbReference>
<dbReference type="InterPro" id="IPR029044">
    <property type="entry name" value="Nucleotide-diphossugar_trans"/>
</dbReference>
<gene>
    <name evidence="1" type="ORF">SAMN04489717_3766</name>
</gene>
<dbReference type="EMBL" id="LT629732">
    <property type="protein sequence ID" value="SDS75735.1"/>
    <property type="molecule type" value="Genomic_DNA"/>
</dbReference>
<organism evidence="1 2">
    <name type="scientific">Actinopolymorpha singaporensis</name>
    <dbReference type="NCBI Taxonomy" id="117157"/>
    <lineage>
        <taxon>Bacteria</taxon>
        <taxon>Bacillati</taxon>
        <taxon>Actinomycetota</taxon>
        <taxon>Actinomycetes</taxon>
        <taxon>Propionibacteriales</taxon>
        <taxon>Actinopolymorphaceae</taxon>
        <taxon>Actinopolymorpha</taxon>
    </lineage>
</organism>
<evidence type="ECO:0000313" key="1">
    <source>
        <dbReference type="EMBL" id="SDS75735.1"/>
    </source>
</evidence>